<dbReference type="RefSeq" id="WP_192769350.1">
    <property type="nucleotide sequence ID" value="NZ_JADBEB010000001.1"/>
</dbReference>
<evidence type="ECO:0000256" key="2">
    <source>
        <dbReference type="SAM" id="SignalP"/>
    </source>
</evidence>
<gene>
    <name evidence="3" type="ORF">H4W31_005621</name>
</gene>
<feature type="chain" id="PRO_5036783145" evidence="2">
    <location>
        <begin position="42"/>
        <end position="233"/>
    </location>
</feature>
<evidence type="ECO:0000313" key="3">
    <source>
        <dbReference type="EMBL" id="MBE1489983.1"/>
    </source>
</evidence>
<dbReference type="Proteomes" id="UP000649753">
    <property type="component" value="Unassembled WGS sequence"/>
</dbReference>
<keyword evidence="1" id="KW-0472">Membrane</keyword>
<feature type="signal peptide" evidence="2">
    <location>
        <begin position="1"/>
        <end position="41"/>
    </location>
</feature>
<dbReference type="EMBL" id="JADBEB010000001">
    <property type="protein sequence ID" value="MBE1489983.1"/>
    <property type="molecule type" value="Genomic_DNA"/>
</dbReference>
<reference evidence="3" key="1">
    <citation type="submission" date="2020-10" db="EMBL/GenBank/DDBJ databases">
        <title>Sequencing the genomes of 1000 actinobacteria strains.</title>
        <authorList>
            <person name="Klenk H.-P."/>
        </authorList>
    </citation>
    <scope>NUCLEOTIDE SEQUENCE</scope>
    <source>
        <strain evidence="3">DSM 46832</strain>
    </source>
</reference>
<sequence>MPLRIPPPVAAHAARAARVTATAALAAVVVALAAPATPAAAHPFGPPSTARISVDGSGVAITWLAAEDDWVALGQSLGAFENPASGAVATELTGEQKLQRSTRVHDYLLERITVRQDGAPCPGRLATLDRLVSQGARLDFDCPVNVVDLDVTVGALTDLNEAYRTMLTSETPATPGRTLFTAAETTHRVRFAPGAGGLSGTTLRTLAGTGTALVAAVAVLVAVRRRRRGRSRS</sequence>
<organism evidence="3 4">
    <name type="scientific">Plantactinospora soyae</name>
    <dbReference type="NCBI Taxonomy" id="1544732"/>
    <lineage>
        <taxon>Bacteria</taxon>
        <taxon>Bacillati</taxon>
        <taxon>Actinomycetota</taxon>
        <taxon>Actinomycetes</taxon>
        <taxon>Micromonosporales</taxon>
        <taxon>Micromonosporaceae</taxon>
        <taxon>Plantactinospora</taxon>
    </lineage>
</organism>
<name>A0A927MDY4_9ACTN</name>
<dbReference type="AlphaFoldDB" id="A0A927MDY4"/>
<evidence type="ECO:0000313" key="4">
    <source>
        <dbReference type="Proteomes" id="UP000649753"/>
    </source>
</evidence>
<proteinExistence type="predicted"/>
<comment type="caution">
    <text evidence="3">The sequence shown here is derived from an EMBL/GenBank/DDBJ whole genome shotgun (WGS) entry which is preliminary data.</text>
</comment>
<keyword evidence="2" id="KW-0732">Signal</keyword>
<keyword evidence="4" id="KW-1185">Reference proteome</keyword>
<keyword evidence="1" id="KW-1133">Transmembrane helix</keyword>
<feature type="transmembrane region" description="Helical" evidence="1">
    <location>
        <begin position="206"/>
        <end position="223"/>
    </location>
</feature>
<keyword evidence="1" id="KW-0812">Transmembrane</keyword>
<accession>A0A927MDY4</accession>
<evidence type="ECO:0000256" key="1">
    <source>
        <dbReference type="SAM" id="Phobius"/>
    </source>
</evidence>
<protein>
    <submittedName>
        <fullName evidence="3">Uncharacterized protein</fullName>
    </submittedName>
</protein>